<dbReference type="EMBL" id="NJEU01001980">
    <property type="protein sequence ID" value="PHH58926.1"/>
    <property type="molecule type" value="Genomic_DNA"/>
</dbReference>
<protein>
    <submittedName>
        <fullName evidence="2">Uncharacterized protein</fullName>
    </submittedName>
</protein>
<gene>
    <name evidence="2" type="ORF">CDD82_2614</name>
</gene>
<evidence type="ECO:0000256" key="1">
    <source>
        <dbReference type="SAM" id="MobiDB-lite"/>
    </source>
</evidence>
<comment type="caution">
    <text evidence="2">The sequence shown here is derived from an EMBL/GenBank/DDBJ whole genome shotgun (WGS) entry which is preliminary data.</text>
</comment>
<reference evidence="2 3" key="1">
    <citation type="submission" date="2017-06" db="EMBL/GenBank/DDBJ databases">
        <title>Ant-infecting Ophiocordyceps genomes reveal a high diversity of potential behavioral manipulation genes and a possible major role for enterotoxins.</title>
        <authorList>
            <person name="De Bekker C."/>
            <person name="Evans H.C."/>
            <person name="Brachmann A."/>
            <person name="Hughes D.P."/>
        </authorList>
    </citation>
    <scope>NUCLEOTIDE SEQUENCE [LARGE SCALE GENOMIC DNA]</scope>
    <source>
        <strain evidence="2 3">1348a</strain>
    </source>
</reference>
<feature type="region of interest" description="Disordered" evidence="1">
    <location>
        <begin position="1"/>
        <end position="136"/>
    </location>
</feature>
<feature type="region of interest" description="Disordered" evidence="1">
    <location>
        <begin position="212"/>
        <end position="248"/>
    </location>
</feature>
<dbReference type="Proteomes" id="UP000224854">
    <property type="component" value="Unassembled WGS sequence"/>
</dbReference>
<evidence type="ECO:0000313" key="3">
    <source>
        <dbReference type="Proteomes" id="UP000224854"/>
    </source>
</evidence>
<keyword evidence="3" id="KW-1185">Reference proteome</keyword>
<dbReference type="AlphaFoldDB" id="A0A2C5XU11"/>
<organism evidence="2 3">
    <name type="scientific">Ophiocordyceps australis</name>
    <dbReference type="NCBI Taxonomy" id="1399860"/>
    <lineage>
        <taxon>Eukaryota</taxon>
        <taxon>Fungi</taxon>
        <taxon>Dikarya</taxon>
        <taxon>Ascomycota</taxon>
        <taxon>Pezizomycotina</taxon>
        <taxon>Sordariomycetes</taxon>
        <taxon>Hypocreomycetidae</taxon>
        <taxon>Hypocreales</taxon>
        <taxon>Ophiocordycipitaceae</taxon>
        <taxon>Ophiocordyceps</taxon>
    </lineage>
</organism>
<feature type="compositionally biased region" description="Low complexity" evidence="1">
    <location>
        <begin position="43"/>
        <end position="69"/>
    </location>
</feature>
<evidence type="ECO:0000313" key="2">
    <source>
        <dbReference type="EMBL" id="PHH58926.1"/>
    </source>
</evidence>
<sequence>MPSRTRDSSSRSSSEAPGGLARVAMERSARAATAPMSADDDGNSSSSTSGQRNNNAASGGGSSSASSGNINPNQGSSSASGNLSRRQSTNSNNIFVRSGRSGSAQVNGIARRRRNSTATIQGTSVLRLPGNTRPPTQATNMAAVQGNMPAVHRTINGHSAGQGNPETIVVGQPGGMGINPNMYPRPQDTQANGYSSPPALTLSSPLLSNAAPAVESNTPVTPPEQTVLVPRAPGRPNRGGPSTAPRPATARTILDASFAMQRAMNVPPEQMVFPSMRLPGGEFYSGPQQQQQQPLGNEYYGSGAPVSFFLDSCLLSLVFCLSSFVSCLLSCLCRLLSFDSYVS</sequence>
<feature type="compositionally biased region" description="Low complexity" evidence="1">
    <location>
        <begin position="230"/>
        <end position="241"/>
    </location>
</feature>
<name>A0A2C5XU11_9HYPO</name>
<accession>A0A2C5XU11</accession>
<feature type="compositionally biased region" description="Polar residues" evidence="1">
    <location>
        <begin position="70"/>
        <end position="106"/>
    </location>
</feature>
<dbReference type="OrthoDB" id="10646042at2759"/>
<proteinExistence type="predicted"/>